<evidence type="ECO:0000313" key="3">
    <source>
        <dbReference type="Proteomes" id="UP000195141"/>
    </source>
</evidence>
<organism evidence="1">
    <name type="scientific">Candidatus Enterococcus clewellii</name>
    <dbReference type="NCBI Taxonomy" id="1834193"/>
    <lineage>
        <taxon>Bacteria</taxon>
        <taxon>Bacillati</taxon>
        <taxon>Bacillota</taxon>
        <taxon>Bacilli</taxon>
        <taxon>Lactobacillales</taxon>
        <taxon>Enterococcaceae</taxon>
        <taxon>Enterococcus</taxon>
    </lineage>
</organism>
<reference evidence="1" key="1">
    <citation type="submission" date="2017-05" db="EMBL/GenBank/DDBJ databases">
        <title>The Genome Sequence of Enterococcus sp. 9E7_DIV0242.</title>
        <authorList>
            <consortium name="The Broad Institute Genomics Platform"/>
            <consortium name="The Broad Institute Genomic Center for Infectious Diseases"/>
            <person name="Earl A."/>
            <person name="Manson A."/>
            <person name="Schwartman J."/>
            <person name="Gilmore M."/>
            <person name="Abouelleil A."/>
            <person name="Cao P."/>
            <person name="Chapman S."/>
            <person name="Cusick C."/>
            <person name="Shea T."/>
            <person name="Young S."/>
            <person name="Neafsey D."/>
            <person name="Nusbaum C."/>
            <person name="Birren B."/>
        </authorList>
    </citation>
    <scope>NUCLEOTIDE SEQUENCE [LARGE SCALE GENOMIC DNA]</scope>
    <source>
        <strain evidence="1">9E7_DIV0242</strain>
    </source>
</reference>
<dbReference type="EMBL" id="NGMM01000001">
    <property type="protein sequence ID" value="OTP18251.1"/>
    <property type="molecule type" value="Genomic_DNA"/>
</dbReference>
<dbReference type="EMBL" id="CP147247">
    <property type="protein sequence ID" value="WYJ88294.1"/>
    <property type="molecule type" value="Genomic_DNA"/>
</dbReference>
<protein>
    <submittedName>
        <fullName evidence="1">Uncharacterized protein</fullName>
    </submittedName>
</protein>
<evidence type="ECO:0000313" key="2">
    <source>
        <dbReference type="EMBL" id="WYJ88294.1"/>
    </source>
</evidence>
<evidence type="ECO:0000313" key="1">
    <source>
        <dbReference type="EMBL" id="OTP18251.1"/>
    </source>
</evidence>
<dbReference type="OrthoDB" id="3837983at2"/>
<proteinExistence type="predicted"/>
<dbReference type="Proteomes" id="UP000195141">
    <property type="component" value="Chromosome"/>
</dbReference>
<sequence>MNSAFFSFFACIEHTIEKFEQVKKGMNVMFWLKCSECKALPLFSGNEEAPSINVLSYCREAIVAGRLNYVTGNCSLEASEKILQAETQYTVVHYFECTKCGQLLLLGFCIRGKPFFKKVEKIEAGLLN</sequence>
<dbReference type="AlphaFoldDB" id="A0A242KAQ6"/>
<gene>
    <name evidence="2" type="ORF">A5888_000013</name>
    <name evidence="1" type="ORF">A5888_000065</name>
</gene>
<reference evidence="2" key="3">
    <citation type="submission" date="2024-03" db="EMBL/GenBank/DDBJ databases">
        <title>The Genome Sequence of Enterococcus sp. DIV0242b.</title>
        <authorList>
            <consortium name="The Broad Institute Genomics Platform"/>
            <consortium name="The Broad Institute Microbial Omics Core"/>
            <consortium name="The Broad Institute Genomic Center for Infectious Diseases"/>
            <person name="Earl A."/>
            <person name="Manson A."/>
            <person name="Gilmore M."/>
            <person name="Schwartman J."/>
            <person name="Shea T."/>
            <person name="Abouelleil A."/>
            <person name="Cao P."/>
            <person name="Chapman S."/>
            <person name="Cusick C."/>
            <person name="Young S."/>
            <person name="Neafsey D."/>
            <person name="Nusbaum C."/>
            <person name="Birren B."/>
        </authorList>
    </citation>
    <scope>NUCLEOTIDE SEQUENCE</scope>
    <source>
        <strain evidence="2">9E7_DIV0242</strain>
    </source>
</reference>
<accession>A0A242KAQ6</accession>
<dbReference type="RefSeq" id="WP_086347261.1">
    <property type="nucleotide sequence ID" value="NZ_CP147247.1"/>
</dbReference>
<name>A0A242KAQ6_9ENTE</name>
<reference evidence="2" key="2">
    <citation type="submission" date="2017-05" db="EMBL/GenBank/DDBJ databases">
        <authorList>
            <consortium name="The Broad Institute Genomics Platform"/>
            <consortium name="The Broad Institute Genomic Center for Infectious Diseases"/>
            <person name="Earl A."/>
            <person name="Manson A."/>
            <person name="Schwartman J."/>
            <person name="Gilmore M."/>
            <person name="Abouelleil A."/>
            <person name="Cao P."/>
            <person name="Chapman S."/>
            <person name="Cusick C."/>
            <person name="Shea T."/>
            <person name="Young S."/>
            <person name="Neafsey D."/>
            <person name="Nusbaum C."/>
            <person name="Birren B."/>
        </authorList>
    </citation>
    <scope>NUCLEOTIDE SEQUENCE</scope>
    <source>
        <strain evidence="2">9E7_DIV0242</strain>
    </source>
</reference>
<keyword evidence="3" id="KW-1185">Reference proteome</keyword>